<name>A0A4Y2DAP6_ARAVE</name>
<comment type="caution">
    <text evidence="1">The sequence shown here is derived from an EMBL/GenBank/DDBJ whole genome shotgun (WGS) entry which is preliminary data.</text>
</comment>
<dbReference type="AlphaFoldDB" id="A0A4Y2DAP6"/>
<gene>
    <name evidence="1" type="ORF">AVEN_233349_1</name>
</gene>
<feature type="non-terminal residue" evidence="1">
    <location>
        <position position="1"/>
    </location>
</feature>
<protein>
    <submittedName>
        <fullName evidence="1">Uncharacterized protein</fullName>
    </submittedName>
</protein>
<dbReference type="EMBL" id="BGPR01088890">
    <property type="protein sequence ID" value="GBM13108.1"/>
    <property type="molecule type" value="Genomic_DNA"/>
</dbReference>
<proteinExistence type="predicted"/>
<reference evidence="1 2" key="1">
    <citation type="journal article" date="2019" name="Sci. Rep.">
        <title>Orb-weaving spider Araneus ventricosus genome elucidates the spidroin gene catalogue.</title>
        <authorList>
            <person name="Kono N."/>
            <person name="Nakamura H."/>
            <person name="Ohtoshi R."/>
            <person name="Moran D.A.P."/>
            <person name="Shinohara A."/>
            <person name="Yoshida Y."/>
            <person name="Fujiwara M."/>
            <person name="Mori M."/>
            <person name="Tomita M."/>
            <person name="Arakawa K."/>
        </authorList>
    </citation>
    <scope>NUCLEOTIDE SEQUENCE [LARGE SCALE GENOMIC DNA]</scope>
</reference>
<sequence length="63" mass="6943">GTLEDRPPHDNSTDAVIRAKWPPLRANYALHKSLSKEEGLSSAVDPGNASIFVPLQREEEPAY</sequence>
<organism evidence="1 2">
    <name type="scientific">Araneus ventricosus</name>
    <name type="common">Orbweaver spider</name>
    <name type="synonym">Epeira ventricosa</name>
    <dbReference type="NCBI Taxonomy" id="182803"/>
    <lineage>
        <taxon>Eukaryota</taxon>
        <taxon>Metazoa</taxon>
        <taxon>Ecdysozoa</taxon>
        <taxon>Arthropoda</taxon>
        <taxon>Chelicerata</taxon>
        <taxon>Arachnida</taxon>
        <taxon>Araneae</taxon>
        <taxon>Araneomorphae</taxon>
        <taxon>Entelegynae</taxon>
        <taxon>Araneoidea</taxon>
        <taxon>Araneidae</taxon>
        <taxon>Araneus</taxon>
    </lineage>
</organism>
<dbReference type="Proteomes" id="UP000499080">
    <property type="component" value="Unassembled WGS sequence"/>
</dbReference>
<keyword evidence="2" id="KW-1185">Reference proteome</keyword>
<evidence type="ECO:0000313" key="2">
    <source>
        <dbReference type="Proteomes" id="UP000499080"/>
    </source>
</evidence>
<accession>A0A4Y2DAP6</accession>
<evidence type="ECO:0000313" key="1">
    <source>
        <dbReference type="EMBL" id="GBM13108.1"/>
    </source>
</evidence>